<dbReference type="Pfam" id="PF05199">
    <property type="entry name" value="GMC_oxred_C"/>
    <property type="match status" value="1"/>
</dbReference>
<dbReference type="PANTHER" id="PTHR11552">
    <property type="entry name" value="GLUCOSE-METHANOL-CHOLINE GMC OXIDOREDUCTASE"/>
    <property type="match status" value="1"/>
</dbReference>
<dbReference type="GO" id="GO:0016614">
    <property type="term" value="F:oxidoreductase activity, acting on CH-OH group of donors"/>
    <property type="evidence" value="ECO:0007669"/>
    <property type="project" value="InterPro"/>
</dbReference>
<comment type="cofactor">
    <cofactor evidence="1 5">
        <name>FAD</name>
        <dbReference type="ChEBI" id="CHEBI:57692"/>
    </cofactor>
</comment>
<dbReference type="Proteomes" id="UP001431783">
    <property type="component" value="Unassembled WGS sequence"/>
</dbReference>
<feature type="binding site" evidence="5">
    <location>
        <position position="138"/>
    </location>
    <ligand>
        <name>FAD</name>
        <dbReference type="ChEBI" id="CHEBI:57692"/>
    </ligand>
</feature>
<evidence type="ECO:0000256" key="4">
    <source>
        <dbReference type="ARBA" id="ARBA00022827"/>
    </source>
</evidence>
<feature type="binding site" evidence="5">
    <location>
        <position position="555"/>
    </location>
    <ligand>
        <name>substrate</name>
    </ligand>
</feature>
<dbReference type="InterPro" id="IPR007867">
    <property type="entry name" value="GMC_OxRtase_C"/>
</dbReference>
<comment type="caution">
    <text evidence="8">The sequence shown here is derived from an EMBL/GenBank/DDBJ whole genome shotgun (WGS) entry which is preliminary data.</text>
</comment>
<evidence type="ECO:0000256" key="6">
    <source>
        <dbReference type="RuleBase" id="RU003968"/>
    </source>
</evidence>
<dbReference type="AlphaFoldDB" id="A0AAW1TXW4"/>
<organism evidence="8 9">
    <name type="scientific">Henosepilachna vigintioctopunctata</name>
    <dbReference type="NCBI Taxonomy" id="420089"/>
    <lineage>
        <taxon>Eukaryota</taxon>
        <taxon>Metazoa</taxon>
        <taxon>Ecdysozoa</taxon>
        <taxon>Arthropoda</taxon>
        <taxon>Hexapoda</taxon>
        <taxon>Insecta</taxon>
        <taxon>Pterygota</taxon>
        <taxon>Neoptera</taxon>
        <taxon>Endopterygota</taxon>
        <taxon>Coleoptera</taxon>
        <taxon>Polyphaga</taxon>
        <taxon>Cucujiformia</taxon>
        <taxon>Coccinelloidea</taxon>
        <taxon>Coccinellidae</taxon>
        <taxon>Epilachninae</taxon>
        <taxon>Epilachnini</taxon>
        <taxon>Henosepilachna</taxon>
    </lineage>
</organism>
<keyword evidence="4 5" id="KW-0274">FAD</keyword>
<evidence type="ECO:0000256" key="5">
    <source>
        <dbReference type="PIRSR" id="PIRSR000137-2"/>
    </source>
</evidence>
<dbReference type="Gene3D" id="3.50.50.60">
    <property type="entry name" value="FAD/NAD(P)-binding domain"/>
    <property type="match status" value="1"/>
</dbReference>
<dbReference type="InterPro" id="IPR012132">
    <property type="entry name" value="GMC_OxRdtase"/>
</dbReference>
<sequence length="639" mass="72327">MDLSYLHILDPVKGALGQAVIMLITAIYQNVLQFGDQEVYPKDSSFNLSKTTADAVYDFVIIGASAAGCIISNRLTESEEFNVLLIEAGKYPSPTSDVPYLFFTLEDTEEDWGFLTSEEKFACKAYLDGKCVLPRGKVLGGTTTINNMHYHRGNAYDYDRLDMDEWKSSMVSKYFVNLEKYVGKTATPFDVGTKGNITLSYFKSDHFLRLPLTKMYKSAGYKPLVKGKSLGYRDMLVSSWKSIRMNVARIFLSPIKEKTNFHLTLGTTARRILFTPDKRVKAVEVMIGNMKKTIKVRKELIITGGPISNVKLLQQSGIGPRALLEDNHIPVISDLPVGKNLQVHLRVPIFVAIDKCCGQCLNCSTPDCQNDFFDYNEFYQNAWDYIMDKIGFFTNTGINDFVAFISTNTRRRDTPNVAVYHMYFKRNDFYLKKYLQNRRFHPSVTASIIKYNKARNILVLYPTLLTPVSRGEVYINSTHPVSQPVIKPNFFSDENGVDFRSMYAAVTMIVSLTDSLAMQRYKAKFLNVDMPNCRNFKFCSEYYFRCLIVNLAGPYMKASSVTKMGHKCHNSTVVNQNQQILGVRGLRVSDMSILPEVSGISGISFSAVAAESLSDALQQRWSKNYQSPYTEKQTAINVV</sequence>
<accession>A0AAW1TXW4</accession>
<protein>
    <recommendedName>
        <fullName evidence="7">Glucose-methanol-choline oxidoreductase N-terminal domain-containing protein</fullName>
    </recommendedName>
</protein>
<dbReference type="SUPFAM" id="SSF51905">
    <property type="entry name" value="FAD/NAD(P)-binding domain"/>
    <property type="match status" value="1"/>
</dbReference>
<evidence type="ECO:0000256" key="2">
    <source>
        <dbReference type="ARBA" id="ARBA00010790"/>
    </source>
</evidence>
<evidence type="ECO:0000313" key="8">
    <source>
        <dbReference type="EMBL" id="KAK9871979.1"/>
    </source>
</evidence>
<dbReference type="InterPro" id="IPR000172">
    <property type="entry name" value="GMC_OxRdtase_N"/>
</dbReference>
<keyword evidence="3 6" id="KW-0285">Flavoprotein</keyword>
<dbReference type="PANTHER" id="PTHR11552:SF147">
    <property type="entry name" value="CHOLINE DEHYDROGENASE, MITOCHONDRIAL"/>
    <property type="match status" value="1"/>
</dbReference>
<dbReference type="EMBL" id="JARQZJ010000008">
    <property type="protein sequence ID" value="KAK9871979.1"/>
    <property type="molecule type" value="Genomic_DNA"/>
</dbReference>
<proteinExistence type="inferred from homology"/>
<dbReference type="Gene3D" id="3.30.560.10">
    <property type="entry name" value="Glucose Oxidase, domain 3"/>
    <property type="match status" value="1"/>
</dbReference>
<evidence type="ECO:0000313" key="9">
    <source>
        <dbReference type="Proteomes" id="UP001431783"/>
    </source>
</evidence>
<keyword evidence="9" id="KW-1185">Reference proteome</keyword>
<feature type="binding site" evidence="5">
    <location>
        <position position="142"/>
    </location>
    <ligand>
        <name>FAD</name>
        <dbReference type="ChEBI" id="CHEBI:57692"/>
    </ligand>
</feature>
<dbReference type="SUPFAM" id="SSF54373">
    <property type="entry name" value="FAD-linked reductases, C-terminal domain"/>
    <property type="match status" value="1"/>
</dbReference>
<dbReference type="GO" id="GO:0050660">
    <property type="term" value="F:flavin adenine dinucleotide binding"/>
    <property type="evidence" value="ECO:0007669"/>
    <property type="project" value="InterPro"/>
</dbReference>
<comment type="similarity">
    <text evidence="2 6">Belongs to the GMC oxidoreductase family.</text>
</comment>
<evidence type="ECO:0000256" key="3">
    <source>
        <dbReference type="ARBA" id="ARBA00022630"/>
    </source>
</evidence>
<dbReference type="Pfam" id="PF00732">
    <property type="entry name" value="GMC_oxred_N"/>
    <property type="match status" value="1"/>
</dbReference>
<reference evidence="8 9" key="1">
    <citation type="submission" date="2023-03" db="EMBL/GenBank/DDBJ databases">
        <title>Genome insight into feeding habits of ladybird beetles.</title>
        <authorList>
            <person name="Li H.-S."/>
            <person name="Huang Y.-H."/>
            <person name="Pang H."/>
        </authorList>
    </citation>
    <scope>NUCLEOTIDE SEQUENCE [LARGE SCALE GENOMIC DNA]</scope>
    <source>
        <strain evidence="8">SYSU_2023b</strain>
        <tissue evidence="8">Whole body</tissue>
    </source>
</reference>
<name>A0AAW1TXW4_9CUCU</name>
<feature type="domain" description="Glucose-methanol-choline oxidoreductase N-terminal" evidence="7">
    <location>
        <begin position="136"/>
        <end position="159"/>
    </location>
</feature>
<evidence type="ECO:0000256" key="1">
    <source>
        <dbReference type="ARBA" id="ARBA00001974"/>
    </source>
</evidence>
<gene>
    <name evidence="8" type="ORF">WA026_015223</name>
</gene>
<dbReference type="PIRSF" id="PIRSF000137">
    <property type="entry name" value="Alcohol_oxidase"/>
    <property type="match status" value="1"/>
</dbReference>
<dbReference type="InterPro" id="IPR036188">
    <property type="entry name" value="FAD/NAD-bd_sf"/>
</dbReference>
<evidence type="ECO:0000259" key="7">
    <source>
        <dbReference type="PROSITE" id="PS00623"/>
    </source>
</evidence>
<dbReference type="PROSITE" id="PS00623">
    <property type="entry name" value="GMC_OXRED_1"/>
    <property type="match status" value="1"/>
</dbReference>